<feature type="transmembrane region" description="Helical" evidence="16">
    <location>
        <begin position="253"/>
        <end position="271"/>
    </location>
</feature>
<evidence type="ECO:0000256" key="6">
    <source>
        <dbReference type="ARBA" id="ARBA00022692"/>
    </source>
</evidence>
<evidence type="ECO:0000256" key="7">
    <source>
        <dbReference type="ARBA" id="ARBA00022824"/>
    </source>
</evidence>
<comment type="caution">
    <text evidence="18">The sequence shown here is derived from an EMBL/GenBank/DDBJ whole genome shotgun (WGS) entry which is preliminary data.</text>
</comment>
<dbReference type="Gene3D" id="2.60.40.790">
    <property type="match status" value="1"/>
</dbReference>
<dbReference type="AlphaFoldDB" id="A0AAD9KBH6"/>
<evidence type="ECO:0000256" key="4">
    <source>
        <dbReference type="ARBA" id="ARBA00013122"/>
    </source>
</evidence>
<dbReference type="GO" id="GO:0005789">
    <property type="term" value="C:endoplasmic reticulum membrane"/>
    <property type="evidence" value="ECO:0007669"/>
    <property type="project" value="UniProtKB-SubCell"/>
</dbReference>
<dbReference type="InterPro" id="IPR007052">
    <property type="entry name" value="CS_dom"/>
</dbReference>
<dbReference type="Proteomes" id="UP001208570">
    <property type="component" value="Unassembled WGS sequence"/>
</dbReference>
<gene>
    <name evidence="18" type="ORF">LSH36_18g03019</name>
</gene>
<keyword evidence="6 16" id="KW-0812">Transmembrane</keyword>
<dbReference type="PROSITE" id="PS51203">
    <property type="entry name" value="CS"/>
    <property type="match status" value="1"/>
</dbReference>
<reference evidence="18" key="1">
    <citation type="journal article" date="2023" name="Mol. Biol. Evol.">
        <title>Third-Generation Sequencing Reveals the Adaptive Role of the Epigenome in Three Deep-Sea Polychaetes.</title>
        <authorList>
            <person name="Perez M."/>
            <person name="Aroh O."/>
            <person name="Sun Y."/>
            <person name="Lan Y."/>
            <person name="Juniper S.K."/>
            <person name="Young C.R."/>
            <person name="Angers B."/>
            <person name="Qian P.Y."/>
        </authorList>
    </citation>
    <scope>NUCLEOTIDE SEQUENCE</scope>
    <source>
        <strain evidence="18">P08H-3</strain>
    </source>
</reference>
<name>A0AAD9KBH6_9ANNE</name>
<evidence type="ECO:0000313" key="18">
    <source>
        <dbReference type="EMBL" id="KAK2168286.1"/>
    </source>
</evidence>
<comment type="similarity">
    <text evidence="3 16">Belongs to the very long-chain fatty acids dehydratase HACD family.</text>
</comment>
<keyword evidence="19" id="KW-1185">Reference proteome</keyword>
<dbReference type="CDD" id="cd06465">
    <property type="entry name" value="p23_hB-ind1_like"/>
    <property type="match status" value="1"/>
</dbReference>
<comment type="subcellular location">
    <subcellularLocation>
        <location evidence="1 16">Endoplasmic reticulum membrane</location>
        <topology evidence="1 16">Multi-pass membrane protein</topology>
    </subcellularLocation>
</comment>
<feature type="transmembrane region" description="Helical" evidence="16">
    <location>
        <begin position="292"/>
        <end position="314"/>
    </location>
</feature>
<keyword evidence="5 16" id="KW-0444">Lipid biosynthesis</keyword>
<keyword evidence="7 16" id="KW-0256">Endoplasmic reticulum</keyword>
<evidence type="ECO:0000256" key="8">
    <source>
        <dbReference type="ARBA" id="ARBA00022832"/>
    </source>
</evidence>
<dbReference type="SUPFAM" id="SSF49764">
    <property type="entry name" value="HSP20-like chaperones"/>
    <property type="match status" value="1"/>
</dbReference>
<dbReference type="GO" id="GO:0030148">
    <property type="term" value="P:sphingolipid biosynthetic process"/>
    <property type="evidence" value="ECO:0007669"/>
    <property type="project" value="TreeGrafter"/>
</dbReference>
<evidence type="ECO:0000259" key="17">
    <source>
        <dbReference type="PROSITE" id="PS51203"/>
    </source>
</evidence>
<accession>A0AAD9KBH6</accession>
<evidence type="ECO:0000256" key="14">
    <source>
        <dbReference type="ARBA" id="ARBA00023239"/>
    </source>
</evidence>
<evidence type="ECO:0000256" key="3">
    <source>
        <dbReference type="ARBA" id="ARBA00007811"/>
    </source>
</evidence>
<keyword evidence="11 16" id="KW-0443">Lipid metabolism</keyword>
<evidence type="ECO:0000256" key="16">
    <source>
        <dbReference type="RuleBase" id="RU363109"/>
    </source>
</evidence>
<keyword evidence="9 16" id="KW-1133">Transmembrane helix</keyword>
<dbReference type="FunFam" id="2.60.40.790:FF:000013">
    <property type="entry name" value="Very-long-chain (3R)-3-hydroxyacyl-CoA dehydratase"/>
    <property type="match status" value="1"/>
</dbReference>
<dbReference type="PANTHER" id="PTHR11035">
    <property type="entry name" value="VERY-LONG-CHAIN (3R)-3-HYDROXYACYL-COA DEHYDRATASE"/>
    <property type="match status" value="1"/>
</dbReference>
<dbReference type="EMBL" id="JAODUP010000018">
    <property type="protein sequence ID" value="KAK2168286.1"/>
    <property type="molecule type" value="Genomic_DNA"/>
</dbReference>
<sequence length="375" mass="43387">MATNSLSPFVYWGQNGRYIFLKVDICESMDVAVDLTGDGLDFKANGVGVGGRHDYAFNVEFYLPINEKDSKYRITERCVDFKIEKVGINEIWPRLMINTKKPAWLKIDFDRFALEDDSEEEKSDDFHTKNAAEAEMAKKIEDELMRAESSAWSDIKTIWLFVYNTFQWVGYSYVFLALCLHYMKFGEGSKSEALDVVGSQLSVCQLASVLEVIHALTGLVRTGFVTPLVQIGGRNVLLFMIIIPEEKLQSDPVVWWLFLTWSAIELVRYPYYMLSSIGRESRIITWLRYTMWIPLYPLGFTLEGIILLKAIPIYDVSQRWSVDLPNSYNMSFSFPLFLKVYLVIYVIGIYILLKRIIVQRKQKLRKSFSIKSKTS</sequence>
<dbReference type="EC" id="4.2.1.134" evidence="4 16"/>
<evidence type="ECO:0000256" key="9">
    <source>
        <dbReference type="ARBA" id="ARBA00022989"/>
    </source>
</evidence>
<proteinExistence type="inferred from homology"/>
<evidence type="ECO:0000256" key="11">
    <source>
        <dbReference type="ARBA" id="ARBA00023098"/>
    </source>
</evidence>
<keyword evidence="10" id="KW-0175">Coiled coil</keyword>
<comment type="function">
    <text evidence="16">Catalyzes the third of the four reactions of the long-chain fatty acids elongation cycle. This endoplasmic reticulum-bound enzymatic process, allows the addition of two carbons to the chain of long- and very long-chain fatty acids/VLCFAs per cycle. This enzyme catalyzes the dehydration of the 3-hydroxyacyl-CoA intermediate into trans-2,3-enoyl-CoA, within each cycle of fatty acid elongation. Thereby, it participates to the production of VLCFAs of different chain lengths that are involved in multiple biological processes as precursors of membrane lipids and lipid mediators.</text>
</comment>
<evidence type="ECO:0000313" key="19">
    <source>
        <dbReference type="Proteomes" id="UP001208570"/>
    </source>
</evidence>
<keyword evidence="8 16" id="KW-0276">Fatty acid metabolism</keyword>
<evidence type="ECO:0000256" key="12">
    <source>
        <dbReference type="ARBA" id="ARBA00023136"/>
    </source>
</evidence>
<comment type="caution">
    <text evidence="16">Lacks conserved residue(s) required for the propagation of feature annotation.</text>
</comment>
<feature type="transmembrane region" description="Helical" evidence="16">
    <location>
        <begin position="334"/>
        <end position="353"/>
    </location>
</feature>
<dbReference type="GO" id="GO:0042761">
    <property type="term" value="P:very long-chain fatty acid biosynthetic process"/>
    <property type="evidence" value="ECO:0007669"/>
    <property type="project" value="TreeGrafter"/>
</dbReference>
<dbReference type="GO" id="GO:0030497">
    <property type="term" value="P:fatty acid elongation"/>
    <property type="evidence" value="ECO:0007669"/>
    <property type="project" value="TreeGrafter"/>
</dbReference>
<dbReference type="InterPro" id="IPR007482">
    <property type="entry name" value="Tyr_Pase-like_PTPLA"/>
</dbReference>
<evidence type="ECO:0000256" key="2">
    <source>
        <dbReference type="ARBA" id="ARBA00005194"/>
    </source>
</evidence>
<keyword evidence="14 16" id="KW-0456">Lyase</keyword>
<dbReference type="Pfam" id="PF04387">
    <property type="entry name" value="PTPLA"/>
    <property type="match status" value="1"/>
</dbReference>
<protein>
    <recommendedName>
        <fullName evidence="4 16">Very-long-chain (3R)-3-hydroxyacyl-CoA dehydratase</fullName>
        <ecNumber evidence="4 16">4.2.1.134</ecNumber>
    </recommendedName>
</protein>
<keyword evidence="13 16" id="KW-0275">Fatty acid biosynthesis</keyword>
<feature type="domain" description="CS" evidence="17">
    <location>
        <begin position="5"/>
        <end position="96"/>
    </location>
</feature>
<evidence type="ECO:0000256" key="13">
    <source>
        <dbReference type="ARBA" id="ARBA00023160"/>
    </source>
</evidence>
<evidence type="ECO:0000256" key="5">
    <source>
        <dbReference type="ARBA" id="ARBA00022516"/>
    </source>
</evidence>
<evidence type="ECO:0000256" key="10">
    <source>
        <dbReference type="ARBA" id="ARBA00023054"/>
    </source>
</evidence>
<dbReference type="PANTHER" id="PTHR11035:SF35">
    <property type="entry name" value="VERY-LONG-CHAIN (3R)-3-HYDROXYACYL-COA DEHYDRATASE"/>
    <property type="match status" value="1"/>
</dbReference>
<dbReference type="GO" id="GO:0102158">
    <property type="term" value="F:very-long-chain (3R)-3-hydroxyacyl-CoA dehydratase activity"/>
    <property type="evidence" value="ECO:0007669"/>
    <property type="project" value="UniProtKB-EC"/>
</dbReference>
<keyword evidence="12 16" id="KW-0472">Membrane</keyword>
<evidence type="ECO:0000256" key="1">
    <source>
        <dbReference type="ARBA" id="ARBA00004477"/>
    </source>
</evidence>
<comment type="pathway">
    <text evidence="2 16">Lipid metabolism; fatty acid biosynthesis.</text>
</comment>
<organism evidence="18 19">
    <name type="scientific">Paralvinella palmiformis</name>
    <dbReference type="NCBI Taxonomy" id="53620"/>
    <lineage>
        <taxon>Eukaryota</taxon>
        <taxon>Metazoa</taxon>
        <taxon>Spiralia</taxon>
        <taxon>Lophotrochozoa</taxon>
        <taxon>Annelida</taxon>
        <taxon>Polychaeta</taxon>
        <taxon>Sedentaria</taxon>
        <taxon>Canalipalpata</taxon>
        <taxon>Terebellida</taxon>
        <taxon>Terebelliformia</taxon>
        <taxon>Alvinellidae</taxon>
        <taxon>Paralvinella</taxon>
    </lineage>
</organism>
<evidence type="ECO:0000256" key="15">
    <source>
        <dbReference type="ARBA" id="ARBA00025733"/>
    </source>
</evidence>
<comment type="similarity">
    <text evidence="15">Belongs to the p23/wos2 family.</text>
</comment>
<comment type="catalytic activity">
    <reaction evidence="16">
        <text>a very-long-chain (3R)-3-hydroxyacyl-CoA = a very-long-chain (2E)-enoyl-CoA + H2O</text>
        <dbReference type="Rhea" id="RHEA:45812"/>
        <dbReference type="ChEBI" id="CHEBI:15377"/>
        <dbReference type="ChEBI" id="CHEBI:83728"/>
        <dbReference type="ChEBI" id="CHEBI:85440"/>
        <dbReference type="EC" id="4.2.1.134"/>
    </reaction>
</comment>
<dbReference type="InterPro" id="IPR008978">
    <property type="entry name" value="HSP20-like_chaperone"/>
</dbReference>